<dbReference type="AlphaFoldDB" id="A0A0P7YM50"/>
<dbReference type="Proteomes" id="UP000050465">
    <property type="component" value="Unassembled WGS sequence"/>
</dbReference>
<comment type="caution">
    <text evidence="2">The sequence shown here is derived from an EMBL/GenBank/DDBJ whole genome shotgun (WGS) entry which is preliminary data.</text>
</comment>
<protein>
    <submittedName>
        <fullName evidence="2">Uncharacterized protein</fullName>
    </submittedName>
</protein>
<evidence type="ECO:0000313" key="3">
    <source>
        <dbReference type="Proteomes" id="UP000050465"/>
    </source>
</evidence>
<organism evidence="2 3">
    <name type="scientific">Phormidesmis priestleyi Ana</name>
    <dbReference type="NCBI Taxonomy" id="1666911"/>
    <lineage>
        <taxon>Bacteria</taxon>
        <taxon>Bacillati</taxon>
        <taxon>Cyanobacteriota</taxon>
        <taxon>Cyanophyceae</taxon>
        <taxon>Leptolyngbyales</taxon>
        <taxon>Leptolyngbyaceae</taxon>
        <taxon>Phormidesmis</taxon>
    </lineage>
</organism>
<dbReference type="EMBL" id="LJZR01000110">
    <property type="protein sequence ID" value="KPQ31329.1"/>
    <property type="molecule type" value="Genomic_DNA"/>
</dbReference>
<feature type="region of interest" description="Disordered" evidence="1">
    <location>
        <begin position="55"/>
        <end position="78"/>
    </location>
</feature>
<reference evidence="2 3" key="1">
    <citation type="submission" date="2015-09" db="EMBL/GenBank/DDBJ databases">
        <title>Identification and resolution of microdiversity through metagenomic sequencing of parallel consortia.</title>
        <authorList>
            <person name="Nelson W.C."/>
            <person name="Romine M.F."/>
            <person name="Lindemann S.R."/>
        </authorList>
    </citation>
    <scope>NUCLEOTIDE SEQUENCE [LARGE SCALE GENOMIC DNA]</scope>
    <source>
        <strain evidence="2">Ana</strain>
    </source>
</reference>
<gene>
    <name evidence="2" type="ORF">HLUCCA11_23945</name>
</gene>
<name>A0A0P7YM50_9CYAN</name>
<proteinExistence type="predicted"/>
<accession>A0A0P7YM50</accession>
<evidence type="ECO:0000313" key="2">
    <source>
        <dbReference type="EMBL" id="KPQ31329.1"/>
    </source>
</evidence>
<evidence type="ECO:0000256" key="1">
    <source>
        <dbReference type="SAM" id="MobiDB-lite"/>
    </source>
</evidence>
<sequence>MDTDKQAKIKAYAREIAALLYEESDPEQLNTLAGIERVVRSHILEQVSPEIGLFLSKQQAAPNPDGNEPSPASSAHCP</sequence>